<dbReference type="InterPro" id="IPR011990">
    <property type="entry name" value="TPR-like_helical_dom_sf"/>
</dbReference>
<evidence type="ECO:0008006" key="3">
    <source>
        <dbReference type="Google" id="ProtNLM"/>
    </source>
</evidence>
<dbReference type="Gene3D" id="1.25.40.10">
    <property type="entry name" value="Tetratricopeptide repeat domain"/>
    <property type="match status" value="1"/>
</dbReference>
<name>A0ABW8IFH5_9GAMM</name>
<gene>
    <name evidence="1" type="ORF">ISP18_05020</name>
</gene>
<organism evidence="1 2">
    <name type="scientific">Dyella humi</name>
    <dbReference type="NCBI Taxonomy" id="1770547"/>
    <lineage>
        <taxon>Bacteria</taxon>
        <taxon>Pseudomonadati</taxon>
        <taxon>Pseudomonadota</taxon>
        <taxon>Gammaproteobacteria</taxon>
        <taxon>Lysobacterales</taxon>
        <taxon>Rhodanobacteraceae</taxon>
        <taxon>Dyella</taxon>
    </lineage>
</organism>
<dbReference type="EMBL" id="JADIKI010000022">
    <property type="protein sequence ID" value="MFK2853943.1"/>
    <property type="molecule type" value="Genomic_DNA"/>
</dbReference>
<evidence type="ECO:0000313" key="2">
    <source>
        <dbReference type="Proteomes" id="UP001620409"/>
    </source>
</evidence>
<sequence>MDRAKEDYEQALRLNPDDTWTLIELGNIYVHSTRDWDKGWAITNRLIQISPDNPEGWLLRASIQKDQPRDGLNQTISDFVARFGSDPSKQVFVERMRAIR</sequence>
<dbReference type="RefSeq" id="WP_380010916.1">
    <property type="nucleotide sequence ID" value="NZ_JADIKI010000022.1"/>
</dbReference>
<keyword evidence="2" id="KW-1185">Reference proteome</keyword>
<evidence type="ECO:0000313" key="1">
    <source>
        <dbReference type="EMBL" id="MFK2853943.1"/>
    </source>
</evidence>
<dbReference type="Pfam" id="PF14559">
    <property type="entry name" value="TPR_19"/>
    <property type="match status" value="1"/>
</dbReference>
<accession>A0ABW8IFH5</accession>
<proteinExistence type="predicted"/>
<protein>
    <recommendedName>
        <fullName evidence="3">Tetratricopeptide repeat protein</fullName>
    </recommendedName>
</protein>
<dbReference type="Proteomes" id="UP001620409">
    <property type="component" value="Unassembled WGS sequence"/>
</dbReference>
<reference evidence="1 2" key="1">
    <citation type="submission" date="2020-10" db="EMBL/GenBank/DDBJ databases">
        <title>Phylogeny of dyella-like bacteria.</title>
        <authorList>
            <person name="Fu J."/>
        </authorList>
    </citation>
    <scope>NUCLEOTIDE SEQUENCE [LARGE SCALE GENOMIC DNA]</scope>
    <source>
        <strain evidence="1 2">DHG40</strain>
    </source>
</reference>
<comment type="caution">
    <text evidence="1">The sequence shown here is derived from an EMBL/GenBank/DDBJ whole genome shotgun (WGS) entry which is preliminary data.</text>
</comment>
<dbReference type="SUPFAM" id="SSF48452">
    <property type="entry name" value="TPR-like"/>
    <property type="match status" value="1"/>
</dbReference>